<name>A0A3G4ZXD0_9VIRU</name>
<feature type="compositionally biased region" description="Acidic residues" evidence="1">
    <location>
        <begin position="358"/>
        <end position="378"/>
    </location>
</feature>
<dbReference type="EMBL" id="MK072153">
    <property type="protein sequence ID" value="AYV79562.1"/>
    <property type="molecule type" value="Genomic_DNA"/>
</dbReference>
<evidence type="ECO:0000256" key="1">
    <source>
        <dbReference type="SAM" id="MobiDB-lite"/>
    </source>
</evidence>
<protein>
    <submittedName>
        <fullName evidence="2">Uncharacterized protein</fullName>
    </submittedName>
</protein>
<gene>
    <name evidence="2" type="ORF">Faunusvirus22_13</name>
</gene>
<feature type="region of interest" description="Disordered" evidence="1">
    <location>
        <begin position="349"/>
        <end position="378"/>
    </location>
</feature>
<accession>A0A3G4ZXD0</accession>
<proteinExistence type="predicted"/>
<evidence type="ECO:0000313" key="2">
    <source>
        <dbReference type="EMBL" id="AYV79562.1"/>
    </source>
</evidence>
<organism evidence="2">
    <name type="scientific">Faunusvirus sp</name>
    <dbReference type="NCBI Taxonomy" id="2487766"/>
    <lineage>
        <taxon>Viruses</taxon>
        <taxon>Varidnaviria</taxon>
        <taxon>Bamfordvirae</taxon>
        <taxon>Nucleocytoviricota</taxon>
        <taxon>Megaviricetes</taxon>
        <taxon>Imitervirales</taxon>
        <taxon>Mimiviridae</taxon>
    </lineage>
</organism>
<reference evidence="2" key="1">
    <citation type="submission" date="2018-10" db="EMBL/GenBank/DDBJ databases">
        <title>Hidden diversity of soil giant viruses.</title>
        <authorList>
            <person name="Schulz F."/>
            <person name="Alteio L."/>
            <person name="Goudeau D."/>
            <person name="Ryan E.M."/>
            <person name="Malmstrom R.R."/>
            <person name="Blanchard J."/>
            <person name="Woyke T."/>
        </authorList>
    </citation>
    <scope>NUCLEOTIDE SEQUENCE</scope>
    <source>
        <strain evidence="2">FNV1</strain>
    </source>
</reference>
<sequence>MSTPVAANPVKLVESVESTIAKLREANTKDTDTKVKTAPKKTATDLTADELKEFAEFRAAKLKAAKAVAAKPTAQAAPVESRGPKPVKPTHNRWVTPTYSRKARFDRHAQHAPQQRQVIVHNTVKGTEKKFVTVAPRAVVPPAKIVEKLQRITAEKCAVEDAKIPIKWKNAADNMMVWLLERLEIEAKTPEQLSGPLLDCIASRMVEAMTEGVQKTGHPYTQRFLHVFGVDQMFSGEKDDPTPVNRADYVAAGKAELEKTHVLASNLTSGPIYGIRYPSVGGQLLTKEEFMNKIGVQSICTRLREIVTADEDFKNVRIFGCAKQIWLTDRETGESYQKIVDSAIQLQWPATPVTQDTPAEESESDDADAEPSDDVIME</sequence>